<feature type="transmembrane region" description="Helical" evidence="1">
    <location>
        <begin position="432"/>
        <end position="452"/>
    </location>
</feature>
<dbReference type="Proteomes" id="UP000053477">
    <property type="component" value="Unassembled WGS sequence"/>
</dbReference>
<keyword evidence="3" id="KW-1185">Reference proteome</keyword>
<accession>A0A0H2S944</accession>
<organism evidence="2 3">
    <name type="scientific">Schizopora paradoxa</name>
    <dbReference type="NCBI Taxonomy" id="27342"/>
    <lineage>
        <taxon>Eukaryota</taxon>
        <taxon>Fungi</taxon>
        <taxon>Dikarya</taxon>
        <taxon>Basidiomycota</taxon>
        <taxon>Agaricomycotina</taxon>
        <taxon>Agaricomycetes</taxon>
        <taxon>Hymenochaetales</taxon>
        <taxon>Schizoporaceae</taxon>
        <taxon>Schizopora</taxon>
    </lineage>
</organism>
<evidence type="ECO:0000313" key="3">
    <source>
        <dbReference type="Proteomes" id="UP000053477"/>
    </source>
</evidence>
<keyword evidence="1" id="KW-0472">Membrane</keyword>
<dbReference type="STRING" id="27342.A0A0H2S944"/>
<dbReference type="AlphaFoldDB" id="A0A0H2S944"/>
<dbReference type="OrthoDB" id="2674421at2759"/>
<evidence type="ECO:0000256" key="1">
    <source>
        <dbReference type="SAM" id="Phobius"/>
    </source>
</evidence>
<sequence length="525" mass="58806">MSNTHLGNECKLALGSVGGHKAVSFERLYATTPVQSCRYSRSSKIGLSHKMIHPGQFSCASEAKPEYLPFGWYQHVQPEGQAYFHNKDARVVTESNIYSPEVHDTIMKWIKVIQGAARDKNLNQSENVELFVQLDENDEDSCGYYFIDHASRSEFWLEPLSSESIDIPASASSAQMNWAFQEQYWMHVEYFPMHNGAIASTAIPELISILLHARGDHLTSSVGTFPYNATQCQDFMTILNARTPIYPEPVRYDAYALCFAARIWTQVARHRFLNFYGETFARLSRDQHMIEFPPTRCPLALRPAVKLLFNLPRSYVSELEKLWVDNLVYADPYKQFMANCLAEWKSSTKAAFLMFALHVVFVTQGFGSFGVGLTSIALSATTFATGMILSHYHRMPLNFDTADAADYLSQSNLGGGYGFHPLSVVYSLPKALLGWSAIFVVIQTTLAAYAAVSRSTDFYFQAFIGALVMIAALVVVGVLGVMRRSFATPSYQNGESGWINTVLDLFSIRGSSASDKMNEENSRFV</sequence>
<feature type="transmembrane region" description="Helical" evidence="1">
    <location>
        <begin position="458"/>
        <end position="482"/>
    </location>
</feature>
<evidence type="ECO:0008006" key="4">
    <source>
        <dbReference type="Google" id="ProtNLM"/>
    </source>
</evidence>
<protein>
    <recommendedName>
        <fullName evidence="4">WW domain-containing protein</fullName>
    </recommendedName>
</protein>
<evidence type="ECO:0000313" key="2">
    <source>
        <dbReference type="EMBL" id="KLO13366.1"/>
    </source>
</evidence>
<feature type="transmembrane region" description="Helical" evidence="1">
    <location>
        <begin position="366"/>
        <end position="389"/>
    </location>
</feature>
<proteinExistence type="predicted"/>
<gene>
    <name evidence="2" type="ORF">SCHPADRAFT_890126</name>
</gene>
<keyword evidence="1" id="KW-0812">Transmembrane</keyword>
<keyword evidence="1" id="KW-1133">Transmembrane helix</keyword>
<dbReference type="EMBL" id="KQ085961">
    <property type="protein sequence ID" value="KLO13366.1"/>
    <property type="molecule type" value="Genomic_DNA"/>
</dbReference>
<dbReference type="InParanoid" id="A0A0H2S944"/>
<reference evidence="2 3" key="1">
    <citation type="submission" date="2015-04" db="EMBL/GenBank/DDBJ databases">
        <title>Complete genome sequence of Schizopora paradoxa KUC8140, a cosmopolitan wood degrader in East Asia.</title>
        <authorList>
            <consortium name="DOE Joint Genome Institute"/>
            <person name="Min B."/>
            <person name="Park H."/>
            <person name="Jang Y."/>
            <person name="Kim J.-J."/>
            <person name="Kim K.H."/>
            <person name="Pangilinan J."/>
            <person name="Lipzen A."/>
            <person name="Riley R."/>
            <person name="Grigoriev I.V."/>
            <person name="Spatafora J.W."/>
            <person name="Choi I.-G."/>
        </authorList>
    </citation>
    <scope>NUCLEOTIDE SEQUENCE [LARGE SCALE GENOMIC DNA]</scope>
    <source>
        <strain evidence="2 3">KUC8140</strain>
    </source>
</reference>
<name>A0A0H2S944_9AGAM</name>